<comment type="caution">
    <text evidence="3">The sequence shown here is derived from an EMBL/GenBank/DDBJ whole genome shotgun (WGS) entry which is preliminary data.</text>
</comment>
<reference evidence="4" key="1">
    <citation type="submission" date="2016-12" db="EMBL/GenBank/DDBJ databases">
        <authorList>
            <person name="Meng X."/>
        </authorList>
    </citation>
    <scope>NUCLEOTIDE SEQUENCE [LARGE SCALE GENOMIC DNA]</scope>
    <source>
        <strain evidence="4">DSM 20732</strain>
    </source>
</reference>
<protein>
    <submittedName>
        <fullName evidence="3">Magnesium transporter</fullName>
    </submittedName>
</protein>
<dbReference type="InterPro" id="IPR058838">
    <property type="entry name" value="SH3_actinomycetes"/>
</dbReference>
<dbReference type="Pfam" id="PF00571">
    <property type="entry name" value="CBS"/>
    <property type="match status" value="1"/>
</dbReference>
<sequence length="435" mass="47118">MRTTSPSRSTTGRVFIARLAGTTVFDPIGDPVGRVHDVVLLPRPSGTPRAIGIVIEVTGKRRVFLPFSRVTAIQPGAVITTGLVNMRRFSQRAIEVLGIGQLLDKTVTLKDGSGTATVQDVAIEQQKNRDWTATTLFVQRTGSTGALGLRRGETFMVSVSEVKGLTASSAHPQDASVLLSQFETLKPADLADELRELPEARRLEVATQLSDERLADVLEELGEEDRVKIVTHLAAGRAADVLDQMQPDDAADLVGELPLPVATELLELMEPEEAADVRRLMAYGEHSAGGLMTTEPVILPPEATVATMLASVRRQDIPPALAAMVYVVRPPLETPTGRFLGVVHLQRALREAPHLALGTIIDTDLEAVSPEVEIGTVTRLMATYNLTALPVTDEDNRLLGAISVDDVLDHLLPEDWREADEEITDEAMTRKVDHG</sequence>
<dbReference type="InterPro" id="IPR006668">
    <property type="entry name" value="Mg_transptr_MgtE_intracell_dom"/>
</dbReference>
<proteinExistence type="predicted"/>
<name>A0A1Q5PZG7_9ACTO</name>
<dbReference type="InterPro" id="IPR046342">
    <property type="entry name" value="CBS_dom_sf"/>
</dbReference>
<dbReference type="RefSeq" id="WP_073822679.1">
    <property type="nucleotide sequence ID" value="NZ_JAUNKL010000020.1"/>
</dbReference>
<dbReference type="InParanoid" id="A0A1Q5PZG7"/>
<evidence type="ECO:0000313" key="3">
    <source>
        <dbReference type="EMBL" id="OKL52852.1"/>
    </source>
</evidence>
<dbReference type="EMBL" id="MQVS01000001">
    <property type="protein sequence ID" value="OKL52852.1"/>
    <property type="molecule type" value="Genomic_DNA"/>
</dbReference>
<dbReference type="STRING" id="52770.BSZ40_01810"/>
<dbReference type="SMART" id="SM00924">
    <property type="entry name" value="MgtE_N"/>
    <property type="match status" value="1"/>
</dbReference>
<dbReference type="InterPro" id="IPR000644">
    <property type="entry name" value="CBS_dom"/>
</dbReference>
<organism evidence="3 4">
    <name type="scientific">Buchananella hordeovulneris</name>
    <dbReference type="NCBI Taxonomy" id="52770"/>
    <lineage>
        <taxon>Bacteria</taxon>
        <taxon>Bacillati</taxon>
        <taxon>Actinomycetota</taxon>
        <taxon>Actinomycetes</taxon>
        <taxon>Actinomycetales</taxon>
        <taxon>Actinomycetaceae</taxon>
        <taxon>Buchananella</taxon>
    </lineage>
</organism>
<dbReference type="PANTHER" id="PTHR43773">
    <property type="entry name" value="MAGNESIUM TRANSPORTER MGTE"/>
    <property type="match status" value="1"/>
</dbReference>
<evidence type="ECO:0000259" key="2">
    <source>
        <dbReference type="PROSITE" id="PS51371"/>
    </source>
</evidence>
<keyword evidence="1" id="KW-0129">CBS domain</keyword>
<keyword evidence="4" id="KW-1185">Reference proteome</keyword>
<feature type="domain" description="CBS" evidence="2">
    <location>
        <begin position="361"/>
        <end position="421"/>
    </location>
</feature>
<dbReference type="InterPro" id="IPR006669">
    <property type="entry name" value="MgtE_transporter"/>
</dbReference>
<gene>
    <name evidence="3" type="ORF">BSZ40_01810</name>
</gene>
<dbReference type="SMART" id="SM00116">
    <property type="entry name" value="CBS"/>
    <property type="match status" value="1"/>
</dbReference>
<dbReference type="GO" id="GO:0016020">
    <property type="term" value="C:membrane"/>
    <property type="evidence" value="ECO:0007669"/>
    <property type="project" value="InterPro"/>
</dbReference>
<dbReference type="SUPFAM" id="SSF54631">
    <property type="entry name" value="CBS-domain pair"/>
    <property type="match status" value="1"/>
</dbReference>
<dbReference type="PROSITE" id="PS51371">
    <property type="entry name" value="CBS"/>
    <property type="match status" value="1"/>
</dbReference>
<dbReference type="Pfam" id="PF26205">
    <property type="entry name" value="SH3_actinomycetes"/>
    <property type="match status" value="1"/>
</dbReference>
<dbReference type="FunCoup" id="A0A1Q5PZG7">
    <property type="interactions" value="1"/>
</dbReference>
<dbReference type="CDD" id="cd04606">
    <property type="entry name" value="CBS_pair_Mg_transporter"/>
    <property type="match status" value="1"/>
</dbReference>
<dbReference type="SUPFAM" id="SSF158791">
    <property type="entry name" value="MgtE N-terminal domain-like"/>
    <property type="match status" value="1"/>
</dbReference>
<dbReference type="Gene3D" id="3.10.580.10">
    <property type="entry name" value="CBS-domain"/>
    <property type="match status" value="1"/>
</dbReference>
<dbReference type="Pfam" id="PF03448">
    <property type="entry name" value="MgtE_N"/>
    <property type="match status" value="1"/>
</dbReference>
<evidence type="ECO:0000256" key="1">
    <source>
        <dbReference type="PROSITE-ProRule" id="PRU00703"/>
    </source>
</evidence>
<dbReference type="InterPro" id="IPR038076">
    <property type="entry name" value="MgtE_N_sf"/>
</dbReference>
<accession>A0A1Q5PZG7</accession>
<dbReference type="PANTHER" id="PTHR43773:SF1">
    <property type="entry name" value="MAGNESIUM TRANSPORTER MGTE"/>
    <property type="match status" value="1"/>
</dbReference>
<dbReference type="Proteomes" id="UP000185612">
    <property type="component" value="Unassembled WGS sequence"/>
</dbReference>
<evidence type="ECO:0000313" key="4">
    <source>
        <dbReference type="Proteomes" id="UP000185612"/>
    </source>
</evidence>
<dbReference type="Gene3D" id="1.25.60.10">
    <property type="entry name" value="MgtE N-terminal domain-like"/>
    <property type="match status" value="1"/>
</dbReference>
<dbReference type="GO" id="GO:0015095">
    <property type="term" value="F:magnesium ion transmembrane transporter activity"/>
    <property type="evidence" value="ECO:0007669"/>
    <property type="project" value="InterPro"/>
</dbReference>
<dbReference type="AlphaFoldDB" id="A0A1Q5PZG7"/>